<reference evidence="3 4" key="1">
    <citation type="journal article" date="2019" name="Emerg. Microbes Infect.">
        <title>Comprehensive subspecies identification of 175 nontuberculous mycobacteria species based on 7547 genomic profiles.</title>
        <authorList>
            <person name="Matsumoto Y."/>
            <person name="Kinjo T."/>
            <person name="Motooka D."/>
            <person name="Nabeya D."/>
            <person name="Jung N."/>
            <person name="Uechi K."/>
            <person name="Horii T."/>
            <person name="Iida T."/>
            <person name="Fujita J."/>
            <person name="Nakamura S."/>
        </authorList>
    </citation>
    <scope>NUCLEOTIDE SEQUENCE [LARGE SCALE GENOMIC DNA]</scope>
    <source>
        <strain evidence="3 4">JCM 18565</strain>
    </source>
</reference>
<comment type="caution">
    <text evidence="3">The sequence shown here is derived from an EMBL/GenBank/DDBJ whole genome shotgun (WGS) entry which is preliminary data.</text>
</comment>
<protein>
    <recommendedName>
        <fullName evidence="5">DUF3558 domain-containing protein</fullName>
    </recommendedName>
</protein>
<dbReference type="PROSITE" id="PS51257">
    <property type="entry name" value="PROKAR_LIPOPROTEIN"/>
    <property type="match status" value="1"/>
</dbReference>
<keyword evidence="4" id="KW-1185">Reference proteome</keyword>
<keyword evidence="2" id="KW-0732">Signal</keyword>
<feature type="signal peptide" evidence="2">
    <location>
        <begin position="1"/>
        <end position="26"/>
    </location>
</feature>
<feature type="region of interest" description="Disordered" evidence="1">
    <location>
        <begin position="24"/>
        <end position="78"/>
    </location>
</feature>
<evidence type="ECO:0000256" key="1">
    <source>
        <dbReference type="SAM" id="MobiDB-lite"/>
    </source>
</evidence>
<evidence type="ECO:0008006" key="5">
    <source>
        <dbReference type="Google" id="ProtNLM"/>
    </source>
</evidence>
<evidence type="ECO:0000256" key="2">
    <source>
        <dbReference type="SAM" id="SignalP"/>
    </source>
</evidence>
<accession>A0ABQ1C6P2</accession>
<proteinExistence type="predicted"/>
<organism evidence="3 4">
    <name type="scientific">Mycobacterium paragordonae</name>
    <dbReference type="NCBI Taxonomy" id="1389713"/>
    <lineage>
        <taxon>Bacteria</taxon>
        <taxon>Bacillati</taxon>
        <taxon>Actinomycetota</taxon>
        <taxon>Actinomycetes</taxon>
        <taxon>Mycobacteriales</taxon>
        <taxon>Mycobacteriaceae</taxon>
        <taxon>Mycobacterium</taxon>
    </lineage>
</organism>
<dbReference type="EMBL" id="BLKX01000001">
    <property type="protein sequence ID" value="GFG80128.1"/>
    <property type="molecule type" value="Genomic_DNA"/>
</dbReference>
<feature type="chain" id="PRO_5046146077" description="DUF3558 domain-containing protein" evidence="2">
    <location>
        <begin position="27"/>
        <end position="176"/>
    </location>
</feature>
<sequence>MSKATRLLTLLAAGLITLTACGSPHAAPAPSSGTSAKPATPVASATKPAAPTPSSNTPSTTKTTSAPDCVGLSICPPPPPDADGNPACFYSDGWQATSSGAGIEVWYFHEPQNMSTPVKVTAVVRKKDGSTETQDATIEAGQQVHRFEFPTIDKSTVAEVLFDSGSGRCFVVGPGS</sequence>
<evidence type="ECO:0000313" key="3">
    <source>
        <dbReference type="EMBL" id="GFG80128.1"/>
    </source>
</evidence>
<name>A0ABQ1C6P2_9MYCO</name>
<gene>
    <name evidence="3" type="ORF">MPRG_34040</name>
</gene>
<dbReference type="RefSeq" id="WP_120793260.1">
    <property type="nucleotide sequence ID" value="NZ_BLKX01000001.1"/>
</dbReference>
<evidence type="ECO:0000313" key="4">
    <source>
        <dbReference type="Proteomes" id="UP000465240"/>
    </source>
</evidence>
<feature type="compositionally biased region" description="Low complexity" evidence="1">
    <location>
        <begin position="34"/>
        <end position="67"/>
    </location>
</feature>
<dbReference type="Proteomes" id="UP000465240">
    <property type="component" value="Unassembled WGS sequence"/>
</dbReference>